<feature type="region of interest" description="Disordered" evidence="1">
    <location>
        <begin position="1"/>
        <end position="28"/>
    </location>
</feature>
<gene>
    <name evidence="2" type="ORF">JY651_47845</name>
</gene>
<evidence type="ECO:0000313" key="2">
    <source>
        <dbReference type="EMBL" id="QSQ22733.1"/>
    </source>
</evidence>
<proteinExistence type="predicted"/>
<protein>
    <submittedName>
        <fullName evidence="2">Uncharacterized protein</fullName>
    </submittedName>
</protein>
<dbReference type="Gene3D" id="3.40.1460.10">
    <property type="entry name" value="Nuclease A inhibitor-like"/>
    <property type="match status" value="1"/>
</dbReference>
<keyword evidence="3" id="KW-1185">Reference proteome</keyword>
<dbReference type="EMBL" id="CP071090">
    <property type="protein sequence ID" value="QSQ22733.1"/>
    <property type="molecule type" value="Genomic_DNA"/>
</dbReference>
<name>A0ABX7P1V0_9BACT</name>
<evidence type="ECO:0000313" key="3">
    <source>
        <dbReference type="Proteomes" id="UP000662747"/>
    </source>
</evidence>
<feature type="compositionally biased region" description="Basic residues" evidence="1">
    <location>
        <begin position="1"/>
        <end position="22"/>
    </location>
</feature>
<dbReference type="RefSeq" id="WP_206724309.1">
    <property type="nucleotide sequence ID" value="NZ_CP071090.1"/>
</dbReference>
<organism evidence="2 3">
    <name type="scientific">Pyxidicoccus parkwayensis</name>
    <dbReference type="NCBI Taxonomy" id="2813578"/>
    <lineage>
        <taxon>Bacteria</taxon>
        <taxon>Pseudomonadati</taxon>
        <taxon>Myxococcota</taxon>
        <taxon>Myxococcia</taxon>
        <taxon>Myxococcales</taxon>
        <taxon>Cystobacterineae</taxon>
        <taxon>Myxococcaceae</taxon>
        <taxon>Pyxidicoccus</taxon>
    </lineage>
</organism>
<accession>A0ABX7P1V0</accession>
<sequence length="170" mass="18457">MAKKTSTKKKTPTKKTSTKKSSKTAATPVASFTDNQSTGYAAPYLARAFSALMDDQFNPMSESDDVFTPFSADLAATEPINADTLRAALGIGSRYRLDLESGDFFFDRAPDDAPGPYSVFMLLQGMMEAVLTDLTLLFVRGEGVVRVRTFLFGRLPDGTLVGLRTTTTET</sequence>
<reference evidence="2 3" key="1">
    <citation type="submission" date="2021-02" db="EMBL/GenBank/DDBJ databases">
        <title>De Novo genome assembly of isolated myxobacteria.</title>
        <authorList>
            <person name="Stevens D.C."/>
        </authorList>
    </citation>
    <scope>NUCLEOTIDE SEQUENCE [LARGE SCALE GENOMIC DNA]</scope>
    <source>
        <strain evidence="3">SCPEA02</strain>
    </source>
</reference>
<dbReference type="Proteomes" id="UP000662747">
    <property type="component" value="Chromosome"/>
</dbReference>
<evidence type="ECO:0000256" key="1">
    <source>
        <dbReference type="SAM" id="MobiDB-lite"/>
    </source>
</evidence>